<sequence length="440" mass="48520">RRRRSAENGYFRDNIKMILFLNQYFDTAQCMYQCTAKQGVLVILCVFAASSAQDFCYPGKESCSTDHNGENPVEYDAYLHTCGNITYNTSEGLCCNGKLICGLSKLVADCCESNAFNPLNEICCNGSILILTHFSERCCGSATYLEKTHVCCGNKAVIRNSSESRCNGSVPPESNSHSAGKILKCGSRLYDPLMQMCCSGHIYMLSARHKCCGAKAYDISEKVLCCNGILYDNLPENSQCVGGFIYMENQTIMTCGSNVSNISNVGRKAECCGKLPVGKDQTCCSSSSHAMRYENKTDHHCCGHQYYNKSLWGCCAGDLTPTPKKGSPAEYTLKPLTDLIPIMCNKTVVFGKVESVALQNLVNRTIWLRVVREVSLHHCKSLHLVSLDHCSSPVLEIGKTYLWETNGNGFKPLSLPIGQASDIHMFFTLCNKVNETICDV</sequence>
<keyword evidence="3" id="KW-1185">Reference proteome</keyword>
<feature type="non-terminal residue" evidence="2">
    <location>
        <position position="1"/>
    </location>
</feature>
<dbReference type="Proteomes" id="UP001059041">
    <property type="component" value="Linkage Group LG12"/>
</dbReference>
<feature type="domain" description="Galaxin-like repeats" evidence="1">
    <location>
        <begin position="76"/>
        <end position="170"/>
    </location>
</feature>
<evidence type="ECO:0000313" key="2">
    <source>
        <dbReference type="EMBL" id="KAI7802779.1"/>
    </source>
</evidence>
<accession>A0A9W7TVA5</accession>
<comment type="caution">
    <text evidence="2">The sequence shown here is derived from an EMBL/GenBank/DDBJ whole genome shotgun (WGS) entry which is preliminary data.</text>
</comment>
<evidence type="ECO:0000259" key="1">
    <source>
        <dbReference type="Pfam" id="PF24748"/>
    </source>
</evidence>
<reference evidence="2" key="1">
    <citation type="submission" date="2021-02" db="EMBL/GenBank/DDBJ databases">
        <title>Comparative genomics reveals that relaxation of natural selection precedes convergent phenotypic evolution of cavefish.</title>
        <authorList>
            <person name="Peng Z."/>
        </authorList>
    </citation>
    <scope>NUCLEOTIDE SEQUENCE</scope>
    <source>
        <tissue evidence="2">Muscle</tissue>
    </source>
</reference>
<evidence type="ECO:0000313" key="3">
    <source>
        <dbReference type="Proteomes" id="UP001059041"/>
    </source>
</evidence>
<gene>
    <name evidence="2" type="ORF">IRJ41_018384</name>
</gene>
<protein>
    <submittedName>
        <fullName evidence="2">Galaxin-like</fullName>
    </submittedName>
</protein>
<dbReference type="EMBL" id="JAFHDT010000012">
    <property type="protein sequence ID" value="KAI7802779.1"/>
    <property type="molecule type" value="Genomic_DNA"/>
</dbReference>
<organism evidence="2 3">
    <name type="scientific">Triplophysa rosa</name>
    <name type="common">Cave loach</name>
    <dbReference type="NCBI Taxonomy" id="992332"/>
    <lineage>
        <taxon>Eukaryota</taxon>
        <taxon>Metazoa</taxon>
        <taxon>Chordata</taxon>
        <taxon>Craniata</taxon>
        <taxon>Vertebrata</taxon>
        <taxon>Euteleostomi</taxon>
        <taxon>Actinopterygii</taxon>
        <taxon>Neopterygii</taxon>
        <taxon>Teleostei</taxon>
        <taxon>Ostariophysi</taxon>
        <taxon>Cypriniformes</taxon>
        <taxon>Nemacheilidae</taxon>
        <taxon>Triplophysa</taxon>
    </lineage>
</organism>
<dbReference type="PANTHER" id="PTHR34490:SF3">
    <property type="entry name" value="GALAXIN-LIKE ISOFORM X2"/>
    <property type="match status" value="1"/>
</dbReference>
<dbReference type="InterPro" id="IPR055284">
    <property type="entry name" value="Galaxin-like"/>
</dbReference>
<proteinExistence type="predicted"/>
<name>A0A9W7TVA5_TRIRA</name>
<feature type="domain" description="Galaxin-like repeats" evidence="1">
    <location>
        <begin position="185"/>
        <end position="317"/>
    </location>
</feature>
<dbReference type="AlphaFoldDB" id="A0A9W7TVA5"/>
<dbReference type="Pfam" id="PF24748">
    <property type="entry name" value="Galaxin_repeat"/>
    <property type="match status" value="2"/>
</dbReference>
<dbReference type="PANTHER" id="PTHR34490">
    <property type="entry name" value="PROTEIN CBG12054-RELATED"/>
    <property type="match status" value="1"/>
</dbReference>
<dbReference type="InterPro" id="IPR056601">
    <property type="entry name" value="Galaxin_dom"/>
</dbReference>